<proteinExistence type="predicted"/>
<keyword evidence="2" id="KW-1185">Reference proteome</keyword>
<comment type="caution">
    <text evidence="1">The sequence shown here is derived from an EMBL/GenBank/DDBJ whole genome shotgun (WGS) entry which is preliminary data.</text>
</comment>
<gene>
    <name evidence="1" type="ORF">Godav_014056</name>
</gene>
<protein>
    <submittedName>
        <fullName evidence="1">Uncharacterized protein</fullName>
    </submittedName>
</protein>
<sequence length="96" mass="10831">MYGSFGKGTAVRKRKFLNKTIKDHGEHFKAVKNNKVSLFDSMNSMVELINSQIEIEHNKAIVDYKLDIVGLLETKFSGGKADVIIANLGFQYSHRV</sequence>
<evidence type="ECO:0000313" key="1">
    <source>
        <dbReference type="EMBL" id="MBA0613669.1"/>
    </source>
</evidence>
<accession>A0A7J8RII2</accession>
<organism evidence="1 2">
    <name type="scientific">Gossypium davidsonii</name>
    <name type="common">Davidson's cotton</name>
    <name type="synonym">Gossypium klotzschianum subsp. davidsonii</name>
    <dbReference type="NCBI Taxonomy" id="34287"/>
    <lineage>
        <taxon>Eukaryota</taxon>
        <taxon>Viridiplantae</taxon>
        <taxon>Streptophyta</taxon>
        <taxon>Embryophyta</taxon>
        <taxon>Tracheophyta</taxon>
        <taxon>Spermatophyta</taxon>
        <taxon>Magnoliopsida</taxon>
        <taxon>eudicotyledons</taxon>
        <taxon>Gunneridae</taxon>
        <taxon>Pentapetalae</taxon>
        <taxon>rosids</taxon>
        <taxon>malvids</taxon>
        <taxon>Malvales</taxon>
        <taxon>Malvaceae</taxon>
        <taxon>Malvoideae</taxon>
        <taxon>Gossypium</taxon>
    </lineage>
</organism>
<dbReference type="Proteomes" id="UP000593561">
    <property type="component" value="Unassembled WGS sequence"/>
</dbReference>
<dbReference type="AlphaFoldDB" id="A0A7J8RII2"/>
<evidence type="ECO:0000313" key="2">
    <source>
        <dbReference type="Proteomes" id="UP000593561"/>
    </source>
</evidence>
<dbReference type="EMBL" id="JABFAC010000005">
    <property type="protein sequence ID" value="MBA0613669.1"/>
    <property type="molecule type" value="Genomic_DNA"/>
</dbReference>
<reference evidence="1 2" key="1">
    <citation type="journal article" date="2019" name="Genome Biol. Evol.">
        <title>Insights into the evolution of the New World diploid cottons (Gossypium, subgenus Houzingenia) based on genome sequencing.</title>
        <authorList>
            <person name="Grover C.E."/>
            <person name="Arick M.A. 2nd"/>
            <person name="Thrash A."/>
            <person name="Conover J.L."/>
            <person name="Sanders W.S."/>
            <person name="Peterson D.G."/>
            <person name="Frelichowski J.E."/>
            <person name="Scheffler J.A."/>
            <person name="Scheffler B.E."/>
            <person name="Wendel J.F."/>
        </authorList>
    </citation>
    <scope>NUCLEOTIDE SEQUENCE [LARGE SCALE GENOMIC DNA]</scope>
    <source>
        <strain evidence="1">27</strain>
        <tissue evidence="1">Leaf</tissue>
    </source>
</reference>
<name>A0A7J8RII2_GOSDV</name>